<protein>
    <recommendedName>
        <fullName evidence="2">TadE-like domain-containing protein</fullName>
    </recommendedName>
</protein>
<dbReference type="InterPro" id="IPR012495">
    <property type="entry name" value="TadE-like_dom"/>
</dbReference>
<dbReference type="Proteomes" id="UP000195985">
    <property type="component" value="Unassembled WGS sequence"/>
</dbReference>
<dbReference type="Pfam" id="PF07811">
    <property type="entry name" value="TadE"/>
    <property type="match status" value="1"/>
</dbReference>
<dbReference type="InterPro" id="IPR049790">
    <property type="entry name" value="Rv3655c/TadE"/>
</dbReference>
<proteinExistence type="predicted"/>
<feature type="transmembrane region" description="Helical" evidence="1">
    <location>
        <begin position="21"/>
        <end position="40"/>
    </location>
</feature>
<dbReference type="EMBL" id="FWEY01000003">
    <property type="protein sequence ID" value="SLM51673.1"/>
    <property type="molecule type" value="Genomic_DNA"/>
</dbReference>
<organism evidence="3 4">
    <name type="scientific">Trichococcus pasteurii</name>
    <dbReference type="NCBI Taxonomy" id="43064"/>
    <lineage>
        <taxon>Bacteria</taxon>
        <taxon>Bacillati</taxon>
        <taxon>Bacillota</taxon>
        <taxon>Bacilli</taxon>
        <taxon>Lactobacillales</taxon>
        <taxon>Carnobacteriaceae</taxon>
        <taxon>Trichococcus</taxon>
    </lineage>
</organism>
<keyword evidence="1" id="KW-0812">Transmembrane</keyword>
<evidence type="ECO:0000259" key="2">
    <source>
        <dbReference type="Pfam" id="PF07811"/>
    </source>
</evidence>
<keyword evidence="4" id="KW-1185">Reference proteome</keyword>
<dbReference type="AlphaFoldDB" id="A0A1W1IFX3"/>
<evidence type="ECO:0000256" key="1">
    <source>
        <dbReference type="SAM" id="Phobius"/>
    </source>
</evidence>
<keyword evidence="1" id="KW-0472">Membrane</keyword>
<evidence type="ECO:0000313" key="4">
    <source>
        <dbReference type="Proteomes" id="UP000195985"/>
    </source>
</evidence>
<feature type="domain" description="TadE-like" evidence="2">
    <location>
        <begin position="13"/>
        <end position="55"/>
    </location>
</feature>
<dbReference type="NCBIfam" id="NF041390">
    <property type="entry name" value="TadE_Rv3655c"/>
    <property type="match status" value="1"/>
</dbReference>
<accession>A0A1W1IFX3</accession>
<dbReference type="STRING" id="43064.SAMN04488086_10454"/>
<evidence type="ECO:0000313" key="3">
    <source>
        <dbReference type="EMBL" id="SLM51673.1"/>
    </source>
</evidence>
<reference evidence="4" key="1">
    <citation type="submission" date="2016-04" db="EMBL/GenBank/DDBJ databases">
        <authorList>
            <person name="Strepis N."/>
        </authorList>
    </citation>
    <scope>NUCLEOTIDE SEQUENCE [LARGE SCALE GENOMIC DNA]</scope>
</reference>
<gene>
    <name evidence="3" type="ORF">TPAS_1350</name>
</gene>
<name>A0A1W1IFX3_9LACT</name>
<keyword evidence="1" id="KW-1133">Transmembrane helix</keyword>
<dbReference type="RefSeq" id="WP_218150985.1">
    <property type="nucleotide sequence ID" value="NZ_FONM01000004.1"/>
</dbReference>
<sequence length="131" mass="13892">MKILLKLKSSQRGQSLVEFALVLPMLLLLVLGVLEFGWILKAEIAVSAAAREGARYAAAGKTEAQAEAYAMVHVPGTLVNVTINETSVIATAESAENSLVGFHIDSSRPLGFYLSTADAIDATASVTMRLE</sequence>